<dbReference type="Proteomes" id="UP001234989">
    <property type="component" value="Chromosome 4"/>
</dbReference>
<name>A0AAF0QMR5_SOLVR</name>
<accession>A0AAF0QMR5</accession>
<gene>
    <name evidence="2" type="ORF">MTR67_018558</name>
</gene>
<protein>
    <recommendedName>
        <fullName evidence="1">Integrase zinc-binding domain-containing protein</fullName>
    </recommendedName>
</protein>
<dbReference type="AlphaFoldDB" id="A0AAF0QMR5"/>
<evidence type="ECO:0000313" key="2">
    <source>
        <dbReference type="EMBL" id="WMV25173.1"/>
    </source>
</evidence>
<dbReference type="InterPro" id="IPR041588">
    <property type="entry name" value="Integrase_H2C2"/>
</dbReference>
<dbReference type="Gene3D" id="1.10.340.70">
    <property type="match status" value="1"/>
</dbReference>
<dbReference type="EMBL" id="CP133615">
    <property type="protein sequence ID" value="WMV25173.1"/>
    <property type="molecule type" value="Genomic_DNA"/>
</dbReference>
<feature type="domain" description="Integrase zinc-binding" evidence="1">
    <location>
        <begin position="12"/>
        <end position="51"/>
    </location>
</feature>
<reference evidence="2" key="1">
    <citation type="submission" date="2023-08" db="EMBL/GenBank/DDBJ databases">
        <title>A de novo genome assembly of Solanum verrucosum Schlechtendal, a Mexican diploid species geographically isolated from the other diploid A-genome species in potato relatives.</title>
        <authorList>
            <person name="Hosaka K."/>
        </authorList>
    </citation>
    <scope>NUCLEOTIDE SEQUENCE</scope>
    <source>
        <tissue evidence="2">Young leaves</tissue>
    </source>
</reference>
<keyword evidence="3" id="KW-1185">Reference proteome</keyword>
<dbReference type="Pfam" id="PF17921">
    <property type="entry name" value="Integrase_H2C2"/>
    <property type="match status" value="1"/>
</dbReference>
<proteinExistence type="predicted"/>
<organism evidence="2 3">
    <name type="scientific">Solanum verrucosum</name>
    <dbReference type="NCBI Taxonomy" id="315347"/>
    <lineage>
        <taxon>Eukaryota</taxon>
        <taxon>Viridiplantae</taxon>
        <taxon>Streptophyta</taxon>
        <taxon>Embryophyta</taxon>
        <taxon>Tracheophyta</taxon>
        <taxon>Spermatophyta</taxon>
        <taxon>Magnoliopsida</taxon>
        <taxon>eudicotyledons</taxon>
        <taxon>Gunneridae</taxon>
        <taxon>Pentapetalae</taxon>
        <taxon>asterids</taxon>
        <taxon>lamiids</taxon>
        <taxon>Solanales</taxon>
        <taxon>Solanaceae</taxon>
        <taxon>Solanoideae</taxon>
        <taxon>Solaneae</taxon>
        <taxon>Solanum</taxon>
    </lineage>
</organism>
<evidence type="ECO:0000259" key="1">
    <source>
        <dbReference type="Pfam" id="PF17921"/>
    </source>
</evidence>
<evidence type="ECO:0000313" key="3">
    <source>
        <dbReference type="Proteomes" id="UP001234989"/>
    </source>
</evidence>
<sequence length="78" mass="9690">MMLVEAPCFKYSIHPEVAKMYHDLKQHYWWCGMKRDILNFVAKFLNSQQVKYGYQRPGYTMQRMPILEWKWERITWTL</sequence>